<dbReference type="SUPFAM" id="SSF56752">
    <property type="entry name" value="D-aminoacid aminotransferase-like PLP-dependent enzymes"/>
    <property type="match status" value="1"/>
</dbReference>
<evidence type="ECO:0000313" key="4">
    <source>
        <dbReference type="EMBL" id="EAU54148.1"/>
    </source>
</evidence>
<comment type="caution">
    <text evidence="4">The sequence shown here is derived from an EMBL/GenBank/DDBJ whole genome shotgun (WGS) entry which is preliminary data.</text>
</comment>
<dbReference type="GO" id="GO:0046394">
    <property type="term" value="P:carboxylic acid biosynthetic process"/>
    <property type="evidence" value="ECO:0007669"/>
    <property type="project" value="UniProtKB-ARBA"/>
</dbReference>
<feature type="non-terminal residue" evidence="4">
    <location>
        <position position="1"/>
    </location>
</feature>
<comment type="cofactor">
    <cofactor evidence="1">
        <name>pyridoxal 5'-phosphate</name>
        <dbReference type="ChEBI" id="CHEBI:597326"/>
    </cofactor>
</comment>
<evidence type="ECO:0000313" key="5">
    <source>
        <dbReference type="Proteomes" id="UP000005297"/>
    </source>
</evidence>
<dbReference type="InterPro" id="IPR001544">
    <property type="entry name" value="Aminotrans_IV"/>
</dbReference>
<dbReference type="AlphaFoldDB" id="Q0EY78"/>
<dbReference type="HOGENOM" id="CLU_1405262_0_0_0"/>
<dbReference type="GO" id="GO:0008483">
    <property type="term" value="F:transaminase activity"/>
    <property type="evidence" value="ECO:0007669"/>
    <property type="project" value="UniProtKB-KW"/>
</dbReference>
<dbReference type="PANTHER" id="PTHR42743:SF10">
    <property type="entry name" value="D-ALANINE AMINOTRANSFERASE"/>
    <property type="match status" value="1"/>
</dbReference>
<reference evidence="4 5" key="1">
    <citation type="submission" date="2006-09" db="EMBL/GenBank/DDBJ databases">
        <authorList>
            <person name="Emerson D."/>
            <person name="Ferriera S."/>
            <person name="Johnson J."/>
            <person name="Kravitz S."/>
            <person name="Halpern A."/>
            <person name="Remington K."/>
            <person name="Beeson K."/>
            <person name="Tran B."/>
            <person name="Rogers Y.-H."/>
            <person name="Friedman R."/>
            <person name="Venter J.C."/>
        </authorList>
    </citation>
    <scope>NUCLEOTIDE SEQUENCE [LARGE SCALE GENOMIC DNA]</scope>
    <source>
        <strain evidence="4 5">PV-1</strain>
    </source>
</reference>
<accession>Q0EY78</accession>
<dbReference type="PANTHER" id="PTHR42743">
    <property type="entry name" value="AMINO-ACID AMINOTRANSFERASE"/>
    <property type="match status" value="1"/>
</dbReference>
<evidence type="ECO:0000256" key="3">
    <source>
        <dbReference type="ARBA" id="ARBA00022898"/>
    </source>
</evidence>
<organism evidence="4 5">
    <name type="scientific">Mariprofundus ferrooxydans PV-1</name>
    <dbReference type="NCBI Taxonomy" id="314345"/>
    <lineage>
        <taxon>Bacteria</taxon>
        <taxon>Pseudomonadati</taxon>
        <taxon>Pseudomonadota</taxon>
        <taxon>Candidatius Mariprofundia</taxon>
        <taxon>Mariprofundales</taxon>
        <taxon>Mariprofundaceae</taxon>
        <taxon>Mariprofundus</taxon>
    </lineage>
</organism>
<sequence length="193" mass="21236">RRALTGIDTIPKPTMVITVRELPEPSVQQVTHGATAITRPDIRWKRCDIKSIALLANVMGKQEAAQLGADECFWQDERESILEGCSSNALALINGTLVTHPLDHQVLGGIARSMILRLAAEHDIPVEERAWRLDENGLSECMMCSTTDAVMPVCHINGHAVCDGKPGPVSMMLRQAMLDEFNALRQTRQEIAS</sequence>
<evidence type="ECO:0000256" key="2">
    <source>
        <dbReference type="ARBA" id="ARBA00009320"/>
    </source>
</evidence>
<gene>
    <name evidence="4" type="ORF">SPV1_05287</name>
</gene>
<comment type="similarity">
    <text evidence="2">Belongs to the class-IV pyridoxal-phosphate-dependent aminotransferase family.</text>
</comment>
<proteinExistence type="inferred from homology"/>
<dbReference type="FunFam" id="3.20.10.10:FF:000002">
    <property type="entry name" value="D-alanine aminotransferase"/>
    <property type="match status" value="1"/>
</dbReference>
<keyword evidence="4" id="KW-0808">Transferase</keyword>
<dbReference type="RefSeq" id="WP_009851351.1">
    <property type="nucleotide sequence ID" value="NZ_DS022295.1"/>
</dbReference>
<dbReference type="eggNOG" id="COG0115">
    <property type="taxonomic scope" value="Bacteria"/>
</dbReference>
<dbReference type="Gene3D" id="3.20.10.10">
    <property type="entry name" value="D-amino Acid Aminotransferase, subunit A, domain 2"/>
    <property type="match status" value="1"/>
</dbReference>
<dbReference type="Proteomes" id="UP000005297">
    <property type="component" value="Unassembled WGS sequence"/>
</dbReference>
<keyword evidence="5" id="KW-1185">Reference proteome</keyword>
<keyword evidence="4" id="KW-0032">Aminotransferase</keyword>
<dbReference type="InterPro" id="IPR050571">
    <property type="entry name" value="Class-IV_PLP-Dep_Aminotrnsfr"/>
</dbReference>
<name>Q0EY78_9PROT</name>
<dbReference type="EMBL" id="AATS01000011">
    <property type="protein sequence ID" value="EAU54148.1"/>
    <property type="molecule type" value="Genomic_DNA"/>
</dbReference>
<dbReference type="InterPro" id="IPR043132">
    <property type="entry name" value="BCAT-like_C"/>
</dbReference>
<keyword evidence="3" id="KW-0663">Pyridoxal phosphate</keyword>
<dbReference type="GO" id="GO:0008652">
    <property type="term" value="P:amino acid biosynthetic process"/>
    <property type="evidence" value="ECO:0007669"/>
    <property type="project" value="UniProtKB-ARBA"/>
</dbReference>
<evidence type="ECO:0000256" key="1">
    <source>
        <dbReference type="ARBA" id="ARBA00001933"/>
    </source>
</evidence>
<dbReference type="Pfam" id="PF01063">
    <property type="entry name" value="Aminotran_4"/>
    <property type="match status" value="1"/>
</dbReference>
<protein>
    <submittedName>
        <fullName evidence="4">D-amino acid aminotransferase</fullName>
    </submittedName>
</protein>
<dbReference type="GO" id="GO:0005829">
    <property type="term" value="C:cytosol"/>
    <property type="evidence" value="ECO:0007669"/>
    <property type="project" value="TreeGrafter"/>
</dbReference>
<dbReference type="InParanoid" id="Q0EY78"/>
<dbReference type="InterPro" id="IPR036038">
    <property type="entry name" value="Aminotransferase-like"/>
</dbReference>
<dbReference type="STRING" id="314344.AL013_04580"/>